<evidence type="ECO:0000256" key="15">
    <source>
        <dbReference type="ARBA" id="ARBA00023152"/>
    </source>
</evidence>
<comment type="subcellular location">
    <subcellularLocation>
        <location evidence="2">Cytoplasm</location>
        <location evidence="2">Cytoskeleton</location>
    </subcellularLocation>
    <subcellularLocation>
        <location evidence="3">Cytoplasm</location>
        <location evidence="3">Cytosol</location>
    </subcellularLocation>
    <subcellularLocation>
        <location evidence="1">Nucleus</location>
    </subcellularLocation>
</comment>
<proteinExistence type="inferred from homology"/>
<dbReference type="EC" id="1.2.1.12" evidence="6"/>
<dbReference type="GeneTree" id="ENSGT00940000153112"/>
<evidence type="ECO:0000256" key="2">
    <source>
        <dbReference type="ARBA" id="ARBA00004245"/>
    </source>
</evidence>
<evidence type="ECO:0000256" key="10">
    <source>
        <dbReference type="ARBA" id="ARBA00022703"/>
    </source>
</evidence>
<evidence type="ECO:0000256" key="3">
    <source>
        <dbReference type="ARBA" id="ARBA00004514"/>
    </source>
</evidence>
<dbReference type="SUPFAM" id="SSF55347">
    <property type="entry name" value="Glyceraldehyde-3-phosphate dehydrogenase-like, C-terminal domain"/>
    <property type="match status" value="1"/>
</dbReference>
<dbReference type="GO" id="GO:0006417">
    <property type="term" value="P:regulation of translation"/>
    <property type="evidence" value="ECO:0007669"/>
    <property type="project" value="UniProtKB-KW"/>
</dbReference>
<dbReference type="InParanoid" id="M3YIC4"/>
<dbReference type="Ensembl" id="ENSMPUT00000011266.1">
    <property type="protein sequence ID" value="ENSMPUP00000011081.1"/>
    <property type="gene ID" value="ENSMPUG00000011172.1"/>
</dbReference>
<keyword evidence="15" id="KW-0324">Glycolysis</keyword>
<evidence type="ECO:0000256" key="8">
    <source>
        <dbReference type="ARBA" id="ARBA00022490"/>
    </source>
</evidence>
<dbReference type="GO" id="GO:0005829">
    <property type="term" value="C:cytosol"/>
    <property type="evidence" value="ECO:0007669"/>
    <property type="project" value="UniProtKB-SubCell"/>
</dbReference>
<dbReference type="Gene3D" id="3.40.50.720">
    <property type="entry name" value="NAD(P)-binding Rossmann-like Domain"/>
    <property type="match status" value="2"/>
</dbReference>
<keyword evidence="8" id="KW-0963">Cytoplasm</keyword>
<dbReference type="GO" id="GO:0005634">
    <property type="term" value="C:nucleus"/>
    <property type="evidence" value="ECO:0007669"/>
    <property type="project" value="UniProtKB-SubCell"/>
</dbReference>
<evidence type="ECO:0000256" key="7">
    <source>
        <dbReference type="ARBA" id="ARBA00021022"/>
    </source>
</evidence>
<dbReference type="HOGENOM" id="CLU_030140_0_1_1"/>
<evidence type="ECO:0000313" key="23">
    <source>
        <dbReference type="Ensembl" id="ENSMPUP00000011081.1"/>
    </source>
</evidence>
<keyword evidence="10" id="KW-0053">Apoptosis</keyword>
<dbReference type="GO" id="GO:0006915">
    <property type="term" value="P:apoptotic process"/>
    <property type="evidence" value="ECO:0007669"/>
    <property type="project" value="UniProtKB-KW"/>
</dbReference>
<dbReference type="AlphaFoldDB" id="M3YIC4"/>
<keyword evidence="16" id="KW-0206">Cytoskeleton</keyword>
<evidence type="ECO:0000256" key="16">
    <source>
        <dbReference type="ARBA" id="ARBA00023212"/>
    </source>
</evidence>
<reference evidence="23" key="1">
    <citation type="submission" date="2024-06" db="UniProtKB">
        <authorList>
            <consortium name="Ensembl"/>
        </authorList>
    </citation>
    <scope>IDENTIFICATION</scope>
</reference>
<evidence type="ECO:0000256" key="1">
    <source>
        <dbReference type="ARBA" id="ARBA00004123"/>
    </source>
</evidence>
<comment type="similarity">
    <text evidence="5">Belongs to the glyceraldehyde-3-phosphate dehydrogenase family.</text>
</comment>
<dbReference type="InterPro" id="IPR036291">
    <property type="entry name" value="NAD(P)-bd_dom_sf"/>
</dbReference>
<evidence type="ECO:0000256" key="18">
    <source>
        <dbReference type="ARBA" id="ARBA00031890"/>
    </source>
</evidence>
<dbReference type="EMBL" id="AEYP01019436">
    <property type="status" value="NOT_ANNOTATED_CDS"/>
    <property type="molecule type" value="Genomic_DNA"/>
</dbReference>
<feature type="domain" description="Glyceraldehyde 3-phosphate dehydrogenase NAD(P) binding" evidence="22">
    <location>
        <begin position="2"/>
        <end position="138"/>
    </location>
</feature>
<evidence type="ECO:0000256" key="11">
    <source>
        <dbReference type="ARBA" id="ARBA00022799"/>
    </source>
</evidence>
<dbReference type="Pfam" id="PF00044">
    <property type="entry name" value="Gp_dh_N"/>
    <property type="match status" value="1"/>
</dbReference>
<comment type="subunit">
    <text evidence="19">Homotetramer. Interacts with TPPP; the interaction is direct. Interacts (when S-nitrosylated) with SIAH1; leading to nuclear translocation. Interacts with RILPL1/GOSPEL, leading to prevent the interaction between GAPDH and SIAH1 and prevent nuclear translocation. Interacts with CHP1; the interaction increases the binding of CHP1 with microtubules. Associates with microtubules. Interacts with EIF1AD, USP25, PRKCI and WARS1. Interacts with phosphorylated RPL13A; inhibited by oxidatively-modified low-densitity lipoprotein (LDL(ox)). Component of the GAIT complex. Interacts with FKBP6; leading to inhibit GAPDH catalytic activity. Interacts with TRAF2, promoting TRAF2 ubiquitination. Interacts with TRAF3, promoting TRAF3 ubiquitination.</text>
</comment>
<evidence type="ECO:0000259" key="22">
    <source>
        <dbReference type="SMART" id="SM00846"/>
    </source>
</evidence>
<evidence type="ECO:0000256" key="4">
    <source>
        <dbReference type="ARBA" id="ARBA00004869"/>
    </source>
</evidence>
<dbReference type="PANTHER" id="PTHR10836">
    <property type="entry name" value="GLYCERALDEHYDE 3-PHOSPHATE DEHYDROGENASE"/>
    <property type="match status" value="1"/>
</dbReference>
<keyword evidence="14" id="KW-0520">NAD</keyword>
<dbReference type="GO" id="GO:0006096">
    <property type="term" value="P:glycolytic process"/>
    <property type="evidence" value="ECO:0007669"/>
    <property type="project" value="UniProtKB-KW"/>
</dbReference>
<keyword evidence="17" id="KW-0539">Nucleus</keyword>
<evidence type="ECO:0000256" key="17">
    <source>
        <dbReference type="ARBA" id="ARBA00023242"/>
    </source>
</evidence>
<name>M3YIC4_MUSPF</name>
<dbReference type="InterPro" id="IPR020828">
    <property type="entry name" value="GlycerAld_3-P_DH_NAD(P)-bd"/>
</dbReference>
<keyword evidence="12" id="KW-0810">Translation regulation</keyword>
<dbReference type="eggNOG" id="KOG0657">
    <property type="taxonomic scope" value="Eukaryota"/>
</dbReference>
<dbReference type="GO" id="GO:0051287">
    <property type="term" value="F:NAD binding"/>
    <property type="evidence" value="ECO:0007669"/>
    <property type="project" value="InterPro"/>
</dbReference>
<evidence type="ECO:0000256" key="5">
    <source>
        <dbReference type="ARBA" id="ARBA00007406"/>
    </source>
</evidence>
<dbReference type="SUPFAM" id="SSF51735">
    <property type="entry name" value="NAD(P)-binding Rossmann-fold domains"/>
    <property type="match status" value="1"/>
</dbReference>
<dbReference type="InterPro" id="IPR020831">
    <property type="entry name" value="GlycerAld/Erythrose_P_DH"/>
</dbReference>
<comment type="catalytic activity">
    <reaction evidence="21">
        <text>S-nitroso-L-cysteinyl-[GAPDH] + L-cysteinyl-[protein] = L-cysteinyl-[GAPDH] + S-nitroso-L-cysteinyl-[protein]</text>
        <dbReference type="Rhea" id="RHEA:66684"/>
        <dbReference type="Rhea" id="RHEA-COMP:10131"/>
        <dbReference type="Rhea" id="RHEA-COMP:17089"/>
        <dbReference type="Rhea" id="RHEA-COMP:17090"/>
        <dbReference type="Rhea" id="RHEA-COMP:17091"/>
        <dbReference type="ChEBI" id="CHEBI:29950"/>
        <dbReference type="ChEBI" id="CHEBI:149494"/>
    </reaction>
    <physiologicalReaction direction="left-to-right" evidence="21">
        <dbReference type="Rhea" id="RHEA:66685"/>
    </physiologicalReaction>
</comment>
<comment type="pathway">
    <text evidence="4">Carbohydrate degradation; glycolysis; pyruvate from D-glyceraldehyde 3-phosphate: step 1/5.</text>
</comment>
<dbReference type="InterPro" id="IPR020829">
    <property type="entry name" value="GlycerAld_3-P_DH_cat"/>
</dbReference>
<evidence type="ECO:0000256" key="12">
    <source>
        <dbReference type="ARBA" id="ARBA00022845"/>
    </source>
</evidence>
<organism evidence="23">
    <name type="scientific">Mustela putorius furo</name>
    <name type="common">European domestic ferret</name>
    <name type="synonym">Mustela furo</name>
    <dbReference type="NCBI Taxonomy" id="9669"/>
    <lineage>
        <taxon>Eukaryota</taxon>
        <taxon>Metazoa</taxon>
        <taxon>Chordata</taxon>
        <taxon>Craniata</taxon>
        <taxon>Vertebrata</taxon>
        <taxon>Euteleostomi</taxon>
        <taxon>Mammalia</taxon>
        <taxon>Eutheria</taxon>
        <taxon>Laurasiatheria</taxon>
        <taxon>Carnivora</taxon>
        <taxon>Caniformia</taxon>
        <taxon>Musteloidea</taxon>
        <taxon>Mustelidae</taxon>
        <taxon>Mustelinae</taxon>
        <taxon>Mustela</taxon>
    </lineage>
</organism>
<dbReference type="Gene3D" id="3.30.360.10">
    <property type="entry name" value="Dihydrodipicolinate Reductase, domain 2"/>
    <property type="match status" value="1"/>
</dbReference>
<accession>M3YIC4</accession>
<keyword evidence="9" id="KW-0808">Transferase</keyword>
<evidence type="ECO:0000256" key="9">
    <source>
        <dbReference type="ARBA" id="ARBA00022679"/>
    </source>
</evidence>
<keyword evidence="11" id="KW-0702">S-nitrosylation</keyword>
<dbReference type="STRING" id="9669.ENSMPUP00000011081"/>
<keyword evidence="13" id="KW-0560">Oxidoreductase</keyword>
<evidence type="ECO:0000256" key="6">
    <source>
        <dbReference type="ARBA" id="ARBA00013119"/>
    </source>
</evidence>
<dbReference type="PANTHER" id="PTHR10836:SF111">
    <property type="entry name" value="GLYCERALDEHYDE-3-PHOSPHATE DEHYDROGENASE"/>
    <property type="match status" value="1"/>
</dbReference>
<dbReference type="Pfam" id="PF02800">
    <property type="entry name" value="Gp_dh_C"/>
    <property type="match status" value="1"/>
</dbReference>
<dbReference type="GO" id="GO:0004365">
    <property type="term" value="F:glyceraldehyde-3-phosphate dehydrogenase (NAD+) (phosphorylating) activity"/>
    <property type="evidence" value="ECO:0007669"/>
    <property type="project" value="UniProtKB-EC"/>
</dbReference>
<evidence type="ECO:0000256" key="13">
    <source>
        <dbReference type="ARBA" id="ARBA00023002"/>
    </source>
</evidence>
<protein>
    <recommendedName>
        <fullName evidence="7">Glyceraldehyde-3-phosphate dehydrogenase</fullName>
        <ecNumber evidence="6">1.2.1.12</ecNumber>
    </recommendedName>
    <alternativeName>
        <fullName evidence="18">Peptidyl-cysteine S-nitrosylase GAPDH</fullName>
    </alternativeName>
</protein>
<evidence type="ECO:0000256" key="21">
    <source>
        <dbReference type="ARBA" id="ARBA00048005"/>
    </source>
</evidence>
<dbReference type="GO" id="GO:0016740">
    <property type="term" value="F:transferase activity"/>
    <property type="evidence" value="ECO:0007669"/>
    <property type="project" value="UniProtKB-KW"/>
</dbReference>
<comment type="catalytic activity">
    <reaction evidence="20">
        <text>D-glyceraldehyde 3-phosphate + phosphate + NAD(+) = (2R)-3-phospho-glyceroyl phosphate + NADH + H(+)</text>
        <dbReference type="Rhea" id="RHEA:10300"/>
        <dbReference type="ChEBI" id="CHEBI:15378"/>
        <dbReference type="ChEBI" id="CHEBI:43474"/>
        <dbReference type="ChEBI" id="CHEBI:57540"/>
        <dbReference type="ChEBI" id="CHEBI:57604"/>
        <dbReference type="ChEBI" id="CHEBI:57945"/>
        <dbReference type="ChEBI" id="CHEBI:59776"/>
        <dbReference type="EC" id="1.2.1.12"/>
    </reaction>
</comment>
<dbReference type="SMART" id="SM00846">
    <property type="entry name" value="Gp_dh_N"/>
    <property type="match status" value="1"/>
</dbReference>
<dbReference type="FunFam" id="3.40.50.720:FF:001161">
    <property type="entry name" value="Glyceraldehyde-3-phosphate dehydrogenase"/>
    <property type="match status" value="1"/>
</dbReference>
<sequence>RVKVGVSGLGPIGCLVTRAAFSLGKVDIIAISDPCTDLNYMIYMFQYDSTHSKFHGTVKAENGKLVTNGNHISISQEQDPANVEWGEAGAESVVESSGVFTPMEKSGANLKGGAKRVIISVPLFNAPMLVMGMNHENCGMTVEGAAQSIIPTSTGSEAVGKVIPELSRKLTSIAFHFPPQVLVVNRTCHPEEAAGYDDIKKGMKALESPLKAILGYTESRVISCNFNSDTYSTFNAGADIAFNDHFVELISWCDNEFGYNNQVVDLVVHMASK</sequence>
<dbReference type="GO" id="GO:0005856">
    <property type="term" value="C:cytoskeleton"/>
    <property type="evidence" value="ECO:0007669"/>
    <property type="project" value="UniProtKB-SubCell"/>
</dbReference>
<evidence type="ECO:0000256" key="14">
    <source>
        <dbReference type="ARBA" id="ARBA00023027"/>
    </source>
</evidence>
<evidence type="ECO:0000256" key="19">
    <source>
        <dbReference type="ARBA" id="ARBA00046997"/>
    </source>
</evidence>
<dbReference type="CDD" id="cd05214">
    <property type="entry name" value="GAPDH_I_N"/>
    <property type="match status" value="1"/>
</dbReference>
<evidence type="ECO:0000256" key="20">
    <source>
        <dbReference type="ARBA" id="ARBA00047698"/>
    </source>
</evidence>